<accession>S4NRQ0</accession>
<sequence length="94" mass="9985">MSPLAGRRARRAARGTDLVTVGHTHAAPLQAPAYPDRRVPCRRSRSAAGCMGAARAPPRTLMAGSSRPRSVTVANNGARAQHDDVAYGEPRGWQ</sequence>
<dbReference type="AlphaFoldDB" id="S4NRQ0"/>
<comment type="caution">
    <text evidence="2">The sequence shown here is derived from an EMBL/GenBank/DDBJ whole genome shotgun (WGS) entry which is preliminary data.</text>
</comment>
<organism evidence="2 3">
    <name type="scientific">Streptomyces afghaniensis 772</name>
    <dbReference type="NCBI Taxonomy" id="1283301"/>
    <lineage>
        <taxon>Bacteria</taxon>
        <taxon>Bacillati</taxon>
        <taxon>Actinomycetota</taxon>
        <taxon>Actinomycetes</taxon>
        <taxon>Kitasatosporales</taxon>
        <taxon>Streptomycetaceae</taxon>
        <taxon>Streptomyces</taxon>
    </lineage>
</organism>
<keyword evidence="3" id="KW-1185">Reference proteome</keyword>
<dbReference type="PATRIC" id="fig|1283301.3.peg.1750"/>
<feature type="region of interest" description="Disordered" evidence="1">
    <location>
        <begin position="47"/>
        <end position="94"/>
    </location>
</feature>
<reference evidence="2 3" key="1">
    <citation type="submission" date="2013-02" db="EMBL/GenBank/DDBJ databases">
        <title>Draft Genome Sequence of Streptomyces afghaniensis, Which Produces Compounds of the Julimycin B-Complex.</title>
        <authorList>
            <person name="Gruening B.A."/>
            <person name="Praeg A."/>
            <person name="Erxleben A."/>
            <person name="Guenther S."/>
            <person name="Fiedler H.-P."/>
            <person name="Goodfellow M."/>
            <person name="Mueller M."/>
        </authorList>
    </citation>
    <scope>NUCLEOTIDE SEQUENCE [LARGE SCALE GENOMIC DNA]</scope>
    <source>
        <strain evidence="2 3">772</strain>
    </source>
</reference>
<evidence type="ECO:0000313" key="2">
    <source>
        <dbReference type="EMBL" id="EPJ41179.1"/>
    </source>
</evidence>
<evidence type="ECO:0000256" key="1">
    <source>
        <dbReference type="SAM" id="MobiDB-lite"/>
    </source>
</evidence>
<proteinExistence type="predicted"/>
<dbReference type="Proteomes" id="UP000015001">
    <property type="component" value="Unassembled WGS sequence"/>
</dbReference>
<evidence type="ECO:0000313" key="3">
    <source>
        <dbReference type="Proteomes" id="UP000015001"/>
    </source>
</evidence>
<gene>
    <name evidence="2" type="ORF">STAFG_1773</name>
</gene>
<protein>
    <submittedName>
        <fullName evidence="2">Uncharacterized protein</fullName>
    </submittedName>
</protein>
<dbReference type="HOGENOM" id="CLU_2384751_0_0_11"/>
<dbReference type="EMBL" id="AOPY01001333">
    <property type="protein sequence ID" value="EPJ41179.1"/>
    <property type="molecule type" value="Genomic_DNA"/>
</dbReference>
<name>S4NRQ0_9ACTN</name>